<dbReference type="SUPFAM" id="SSF49899">
    <property type="entry name" value="Concanavalin A-like lectins/glucanases"/>
    <property type="match status" value="1"/>
</dbReference>
<evidence type="ECO:0000256" key="1">
    <source>
        <dbReference type="SAM" id="SignalP"/>
    </source>
</evidence>
<organism evidence="2 3">
    <name type="scientific">Hypsibius exemplaris</name>
    <name type="common">Freshwater tardigrade</name>
    <dbReference type="NCBI Taxonomy" id="2072580"/>
    <lineage>
        <taxon>Eukaryota</taxon>
        <taxon>Metazoa</taxon>
        <taxon>Ecdysozoa</taxon>
        <taxon>Tardigrada</taxon>
        <taxon>Eutardigrada</taxon>
        <taxon>Parachela</taxon>
        <taxon>Hypsibioidea</taxon>
        <taxon>Hypsibiidae</taxon>
        <taxon>Hypsibius</taxon>
    </lineage>
</organism>
<evidence type="ECO:0000313" key="3">
    <source>
        <dbReference type="Proteomes" id="UP000192578"/>
    </source>
</evidence>
<dbReference type="InterPro" id="IPR013320">
    <property type="entry name" value="ConA-like_dom_sf"/>
</dbReference>
<keyword evidence="1" id="KW-0732">Signal</keyword>
<dbReference type="AlphaFoldDB" id="A0A1W0WKE6"/>
<sequence>MEARVSSAPRFLSIVLIFFSFKQRPVMARSVRFSNRDWAVRPTTTTDAEKRGPGPNNWDASNVWVDPVDDSLHLELTHRSGKWSCAAVSSWETLGFGRYEFQIVGRVDQFDPRVVLGLFNYAGPDGRNEIDVEIGKFVPSELDGPLRIRSTRAMQFHLDSEQRLLSSNHGHHSDDKVNRFESWLFQQPATRSSR</sequence>
<protein>
    <recommendedName>
        <fullName evidence="4">GH16 domain-containing protein</fullName>
    </recommendedName>
</protein>
<proteinExistence type="predicted"/>
<keyword evidence="3" id="KW-1185">Reference proteome</keyword>
<dbReference type="OrthoDB" id="9971178at2759"/>
<dbReference type="Proteomes" id="UP000192578">
    <property type="component" value="Unassembled WGS sequence"/>
</dbReference>
<feature type="chain" id="PRO_5012958238" description="GH16 domain-containing protein" evidence="1">
    <location>
        <begin position="29"/>
        <end position="194"/>
    </location>
</feature>
<feature type="signal peptide" evidence="1">
    <location>
        <begin position="1"/>
        <end position="28"/>
    </location>
</feature>
<dbReference type="Gene3D" id="2.60.120.200">
    <property type="match status" value="1"/>
</dbReference>
<evidence type="ECO:0008006" key="4">
    <source>
        <dbReference type="Google" id="ProtNLM"/>
    </source>
</evidence>
<accession>A0A1W0WKE6</accession>
<dbReference type="EMBL" id="MTYJ01000085">
    <property type="protein sequence ID" value="OQV15688.1"/>
    <property type="molecule type" value="Genomic_DNA"/>
</dbReference>
<comment type="caution">
    <text evidence="2">The sequence shown here is derived from an EMBL/GenBank/DDBJ whole genome shotgun (WGS) entry which is preliminary data.</text>
</comment>
<evidence type="ECO:0000313" key="2">
    <source>
        <dbReference type="EMBL" id="OQV15688.1"/>
    </source>
</evidence>
<gene>
    <name evidence="2" type="ORF">BV898_10163</name>
</gene>
<reference evidence="3" key="1">
    <citation type="submission" date="2017-01" db="EMBL/GenBank/DDBJ databases">
        <title>Comparative genomics of anhydrobiosis in the tardigrade Hypsibius dujardini.</title>
        <authorList>
            <person name="Yoshida Y."/>
            <person name="Koutsovoulos G."/>
            <person name="Laetsch D."/>
            <person name="Stevens L."/>
            <person name="Kumar S."/>
            <person name="Horikawa D."/>
            <person name="Ishino K."/>
            <person name="Komine S."/>
            <person name="Tomita M."/>
            <person name="Blaxter M."/>
            <person name="Arakawa K."/>
        </authorList>
    </citation>
    <scope>NUCLEOTIDE SEQUENCE [LARGE SCALE GENOMIC DNA]</scope>
    <source>
        <strain evidence="3">Z151</strain>
    </source>
</reference>
<name>A0A1W0WKE6_HYPEX</name>